<dbReference type="AlphaFoldDB" id="A0AAW1CTZ1"/>
<proteinExistence type="predicted"/>
<comment type="caution">
    <text evidence="1">The sequence shown here is derived from an EMBL/GenBank/DDBJ whole genome shotgun (WGS) entry which is preliminary data.</text>
</comment>
<protein>
    <submittedName>
        <fullName evidence="1">Uncharacterized protein</fullName>
    </submittedName>
</protein>
<dbReference type="EMBL" id="JAPXFL010000011">
    <property type="protein sequence ID" value="KAK9499725.1"/>
    <property type="molecule type" value="Genomic_DNA"/>
</dbReference>
<accession>A0AAW1CTZ1</accession>
<organism evidence="1 2">
    <name type="scientific">Rhynocoris fuscipes</name>
    <dbReference type="NCBI Taxonomy" id="488301"/>
    <lineage>
        <taxon>Eukaryota</taxon>
        <taxon>Metazoa</taxon>
        <taxon>Ecdysozoa</taxon>
        <taxon>Arthropoda</taxon>
        <taxon>Hexapoda</taxon>
        <taxon>Insecta</taxon>
        <taxon>Pterygota</taxon>
        <taxon>Neoptera</taxon>
        <taxon>Paraneoptera</taxon>
        <taxon>Hemiptera</taxon>
        <taxon>Heteroptera</taxon>
        <taxon>Panheteroptera</taxon>
        <taxon>Cimicomorpha</taxon>
        <taxon>Reduviidae</taxon>
        <taxon>Harpactorinae</taxon>
        <taxon>Harpactorini</taxon>
        <taxon>Rhynocoris</taxon>
    </lineage>
</organism>
<gene>
    <name evidence="1" type="ORF">O3M35_002719</name>
</gene>
<name>A0AAW1CTZ1_9HEMI</name>
<reference evidence="1 2" key="1">
    <citation type="submission" date="2022-12" db="EMBL/GenBank/DDBJ databases">
        <title>Chromosome-level genome assembly of true bugs.</title>
        <authorList>
            <person name="Ma L."/>
            <person name="Li H."/>
        </authorList>
    </citation>
    <scope>NUCLEOTIDE SEQUENCE [LARGE SCALE GENOMIC DNA]</scope>
    <source>
        <strain evidence="1">Lab_2022b</strain>
    </source>
</reference>
<evidence type="ECO:0000313" key="2">
    <source>
        <dbReference type="Proteomes" id="UP001461498"/>
    </source>
</evidence>
<keyword evidence="2" id="KW-1185">Reference proteome</keyword>
<sequence>MQLFAFGTTWQCADYSSVGFSKEVQLSKNFRPHNLKFFAKSQTLISIYQIYICFYISYPFC</sequence>
<dbReference type="Proteomes" id="UP001461498">
    <property type="component" value="Unassembled WGS sequence"/>
</dbReference>
<evidence type="ECO:0000313" key="1">
    <source>
        <dbReference type="EMBL" id="KAK9499725.1"/>
    </source>
</evidence>